<feature type="compositionally biased region" description="Basic and acidic residues" evidence="2">
    <location>
        <begin position="429"/>
        <end position="438"/>
    </location>
</feature>
<comment type="caution">
    <text evidence="3">The sequence shown here is derived from an EMBL/GenBank/DDBJ whole genome shotgun (WGS) entry which is preliminary data.</text>
</comment>
<dbReference type="PANTHER" id="PTHR35468">
    <property type="entry name" value="MYOSIN-LIKE PROTEIN"/>
    <property type="match status" value="1"/>
</dbReference>
<gene>
    <name evidence="3" type="ORF">PIB30_005390</name>
</gene>
<reference evidence="3 4" key="1">
    <citation type="journal article" date="2023" name="Plants (Basel)">
        <title>Bridging the Gap: Combining Genomics and Transcriptomics Approaches to Understand Stylosanthes scabra, an Orphan Legume from the Brazilian Caatinga.</title>
        <authorList>
            <person name="Ferreira-Neto J.R.C."/>
            <person name="da Silva M.D."/>
            <person name="Binneck E."/>
            <person name="de Melo N.F."/>
            <person name="da Silva R.H."/>
            <person name="de Melo A.L.T.M."/>
            <person name="Pandolfi V."/>
            <person name="Bustamante F.O."/>
            <person name="Brasileiro-Vidal A.C."/>
            <person name="Benko-Iseppon A.M."/>
        </authorList>
    </citation>
    <scope>NUCLEOTIDE SEQUENCE [LARGE SCALE GENOMIC DNA]</scope>
    <source>
        <tissue evidence="3">Leaves</tissue>
    </source>
</reference>
<feature type="coiled-coil region" evidence="1">
    <location>
        <begin position="328"/>
        <end position="390"/>
    </location>
</feature>
<feature type="compositionally biased region" description="Polar residues" evidence="2">
    <location>
        <begin position="264"/>
        <end position="274"/>
    </location>
</feature>
<proteinExistence type="predicted"/>
<feature type="region of interest" description="Disordered" evidence="2">
    <location>
        <begin position="416"/>
        <end position="438"/>
    </location>
</feature>
<evidence type="ECO:0000256" key="2">
    <source>
        <dbReference type="SAM" id="MobiDB-lite"/>
    </source>
</evidence>
<name>A0ABU6W240_9FABA</name>
<organism evidence="3 4">
    <name type="scientific">Stylosanthes scabra</name>
    <dbReference type="NCBI Taxonomy" id="79078"/>
    <lineage>
        <taxon>Eukaryota</taxon>
        <taxon>Viridiplantae</taxon>
        <taxon>Streptophyta</taxon>
        <taxon>Embryophyta</taxon>
        <taxon>Tracheophyta</taxon>
        <taxon>Spermatophyta</taxon>
        <taxon>Magnoliopsida</taxon>
        <taxon>eudicotyledons</taxon>
        <taxon>Gunneridae</taxon>
        <taxon>Pentapetalae</taxon>
        <taxon>rosids</taxon>
        <taxon>fabids</taxon>
        <taxon>Fabales</taxon>
        <taxon>Fabaceae</taxon>
        <taxon>Papilionoideae</taxon>
        <taxon>50 kb inversion clade</taxon>
        <taxon>dalbergioids sensu lato</taxon>
        <taxon>Dalbergieae</taxon>
        <taxon>Pterocarpus clade</taxon>
        <taxon>Stylosanthes</taxon>
    </lineage>
</organism>
<accession>A0ABU6W240</accession>
<sequence>MASRRPVNKWHLPPPPTPILHFPRRRRLHNNNNNNASTLETLFHRECRASAPPPIVLFSNNTNTGERRERVAERSSGGRVVVEEDNYCKFQADMLRAECNLLRMEKEIAFKKLQRTRSKIDSTLRSALRTLVSGRIKIFEGEDIETVLDEGIRELTEKLQRMQKRSSSSSTNARVNNSSRTKNFDKQVSVLQRRLDKIGGSSDEIFLRQFQEETENISFSVNTIHESVVARSGKINVEILKRKMEGLSKGVLLKRMEEEYNSMLSSANTSASTSKRIELRDSSSSSSIRVPQPHQEKLGYEGGKVCSGECKMIVRRIVEQVRAETEQWSQMQEMLGQVKEEMEELQASRNFWEDRALNSDNQIKSLHNAVQEWKERALSSENKTKELEARISMVCGDVERSNNELMEKRVVMVCSSKENSNNSNKHKKEVSENGESKKAQHAAAATIGGVLATKRTPFRDIGNSSSLLVNRNATPYSNFHSRNHSHSHIASNAEKIF</sequence>
<evidence type="ECO:0000313" key="3">
    <source>
        <dbReference type="EMBL" id="MED6179932.1"/>
    </source>
</evidence>
<feature type="region of interest" description="Disordered" evidence="2">
    <location>
        <begin position="264"/>
        <end position="294"/>
    </location>
</feature>
<dbReference type="Proteomes" id="UP001341840">
    <property type="component" value="Unassembled WGS sequence"/>
</dbReference>
<evidence type="ECO:0000313" key="4">
    <source>
        <dbReference type="Proteomes" id="UP001341840"/>
    </source>
</evidence>
<keyword evidence="4" id="KW-1185">Reference proteome</keyword>
<dbReference type="EMBL" id="JASCZI010181253">
    <property type="protein sequence ID" value="MED6179932.1"/>
    <property type="molecule type" value="Genomic_DNA"/>
</dbReference>
<dbReference type="PANTHER" id="PTHR35468:SF1">
    <property type="entry name" value="MYOSIN-LIKE PROTEIN"/>
    <property type="match status" value="1"/>
</dbReference>
<keyword evidence="1" id="KW-0175">Coiled coil</keyword>
<dbReference type="SUPFAM" id="SSF57997">
    <property type="entry name" value="Tropomyosin"/>
    <property type="match status" value="1"/>
</dbReference>
<evidence type="ECO:0000256" key="1">
    <source>
        <dbReference type="SAM" id="Coils"/>
    </source>
</evidence>
<protein>
    <submittedName>
        <fullName evidence="3">Uncharacterized protein</fullName>
    </submittedName>
</protein>